<name>A0A6A7B130_9PLEO</name>
<feature type="region of interest" description="Disordered" evidence="1">
    <location>
        <begin position="1"/>
        <end position="24"/>
    </location>
</feature>
<proteinExistence type="predicted"/>
<evidence type="ECO:0000313" key="3">
    <source>
        <dbReference type="Proteomes" id="UP000799423"/>
    </source>
</evidence>
<gene>
    <name evidence="2" type="ORF">T440DRAFT_399755</name>
</gene>
<dbReference type="Proteomes" id="UP000799423">
    <property type="component" value="Unassembled WGS sequence"/>
</dbReference>
<protein>
    <submittedName>
        <fullName evidence="2">Uncharacterized protein</fullName>
    </submittedName>
</protein>
<sequence length="97" mass="11593">MLSVRTSISSLSSRLSGEKPLPKPLYYTKMNPEERILHEIIGEEKWEYSRDEKGRIHRHFLSYAERQQKQRLFYESRVGHAIVGDEWMRMKLPCRGN</sequence>
<feature type="compositionally biased region" description="Low complexity" evidence="1">
    <location>
        <begin position="1"/>
        <end position="15"/>
    </location>
</feature>
<reference evidence="2" key="1">
    <citation type="submission" date="2020-01" db="EMBL/GenBank/DDBJ databases">
        <authorList>
            <consortium name="DOE Joint Genome Institute"/>
            <person name="Haridas S."/>
            <person name="Albert R."/>
            <person name="Binder M."/>
            <person name="Bloem J."/>
            <person name="Labutti K."/>
            <person name="Salamov A."/>
            <person name="Andreopoulos B."/>
            <person name="Baker S.E."/>
            <person name="Barry K."/>
            <person name="Bills G."/>
            <person name="Bluhm B.H."/>
            <person name="Cannon C."/>
            <person name="Castanera R."/>
            <person name="Culley D.E."/>
            <person name="Daum C."/>
            <person name="Ezra D."/>
            <person name="Gonzalez J.B."/>
            <person name="Henrissat B."/>
            <person name="Kuo A."/>
            <person name="Liang C."/>
            <person name="Lipzen A."/>
            <person name="Lutzoni F."/>
            <person name="Magnuson J."/>
            <person name="Mondo S."/>
            <person name="Nolan M."/>
            <person name="Ohm R."/>
            <person name="Pangilinan J."/>
            <person name="Park H.-J."/>
            <person name="Ramirez L."/>
            <person name="Alfaro M."/>
            <person name="Sun H."/>
            <person name="Tritt A."/>
            <person name="Yoshinaga Y."/>
            <person name="Zwiers L.-H."/>
            <person name="Turgeon B.G."/>
            <person name="Goodwin S.B."/>
            <person name="Spatafora J.W."/>
            <person name="Crous P.W."/>
            <person name="Grigoriev I.V."/>
        </authorList>
    </citation>
    <scope>NUCLEOTIDE SEQUENCE</scope>
    <source>
        <strain evidence="2">IPT5</strain>
    </source>
</reference>
<keyword evidence="3" id="KW-1185">Reference proteome</keyword>
<dbReference type="EMBL" id="MU006313">
    <property type="protein sequence ID" value="KAF2849221.1"/>
    <property type="molecule type" value="Genomic_DNA"/>
</dbReference>
<accession>A0A6A7B130</accession>
<organism evidence="2 3">
    <name type="scientific">Plenodomus tracheiphilus IPT5</name>
    <dbReference type="NCBI Taxonomy" id="1408161"/>
    <lineage>
        <taxon>Eukaryota</taxon>
        <taxon>Fungi</taxon>
        <taxon>Dikarya</taxon>
        <taxon>Ascomycota</taxon>
        <taxon>Pezizomycotina</taxon>
        <taxon>Dothideomycetes</taxon>
        <taxon>Pleosporomycetidae</taxon>
        <taxon>Pleosporales</taxon>
        <taxon>Pleosporineae</taxon>
        <taxon>Leptosphaeriaceae</taxon>
        <taxon>Plenodomus</taxon>
    </lineage>
</organism>
<evidence type="ECO:0000313" key="2">
    <source>
        <dbReference type="EMBL" id="KAF2849221.1"/>
    </source>
</evidence>
<dbReference type="OrthoDB" id="3788931at2759"/>
<evidence type="ECO:0000256" key="1">
    <source>
        <dbReference type="SAM" id="MobiDB-lite"/>
    </source>
</evidence>
<dbReference type="AlphaFoldDB" id="A0A6A7B130"/>